<organism evidence="1">
    <name type="scientific">marine sediment metagenome</name>
    <dbReference type="NCBI Taxonomy" id="412755"/>
    <lineage>
        <taxon>unclassified sequences</taxon>
        <taxon>metagenomes</taxon>
        <taxon>ecological metagenomes</taxon>
    </lineage>
</organism>
<comment type="caution">
    <text evidence="1">The sequence shown here is derived from an EMBL/GenBank/DDBJ whole genome shotgun (WGS) entry which is preliminary data.</text>
</comment>
<dbReference type="EMBL" id="LAZR01031682">
    <property type="protein sequence ID" value="KKL53019.1"/>
    <property type="molecule type" value="Genomic_DNA"/>
</dbReference>
<sequence length="66" mass="7884">MRDPNRIKPLLKEIEAYWRNHPDLRLAQIISNANSTYRSRQNLPLDNDAFYLEDDDLLAVLWDENL</sequence>
<name>A0A0F9CUW1_9ZZZZ</name>
<proteinExistence type="predicted"/>
<accession>A0A0F9CUW1</accession>
<gene>
    <name evidence="1" type="ORF">LCGC14_2279640</name>
</gene>
<evidence type="ECO:0000313" key="1">
    <source>
        <dbReference type="EMBL" id="KKL53019.1"/>
    </source>
</evidence>
<protein>
    <submittedName>
        <fullName evidence="1">Uncharacterized protein</fullName>
    </submittedName>
</protein>
<dbReference type="AlphaFoldDB" id="A0A0F9CUW1"/>
<reference evidence="1" key="1">
    <citation type="journal article" date="2015" name="Nature">
        <title>Complex archaea that bridge the gap between prokaryotes and eukaryotes.</title>
        <authorList>
            <person name="Spang A."/>
            <person name="Saw J.H."/>
            <person name="Jorgensen S.L."/>
            <person name="Zaremba-Niedzwiedzka K."/>
            <person name="Martijn J."/>
            <person name="Lind A.E."/>
            <person name="van Eijk R."/>
            <person name="Schleper C."/>
            <person name="Guy L."/>
            <person name="Ettema T.J."/>
        </authorList>
    </citation>
    <scope>NUCLEOTIDE SEQUENCE</scope>
</reference>